<sequence length="701" mass="75926">MQPNNLTALNYDDIKASIKSYLRTRDEFTDYDFEGSTLSYLIDILSYNTYYSAFTANMLINEAFIQTATTRGTIAKLAKLLNYVPLSITSARTCVKLELQTNLCNGEWPRTATLQKGAVLAGNGFLFHTLNDVTVPTSTTGLATWDNLVLYEGAALEYEYVVDTFERQRYFVPNEDADIATLRVSVRPNEQATQIDTYNRADKITDLDATSRIYYINEADDLRYEVFFGDGVTGRALSDGEVVTLEYLVSNGEEANDIQEFTFVGEVEDTCPEVYAGNQIQVTVKESSQDGSPRETVESIKYNAPRLYATQNRAVTTKDYETIVKRVYNNTDSAVAYGGDKLDPPVYGKVYIALKTKTGTRLNNATKISIAKDLQPYSMAAIETSIVDPDELYVATKIFTTYDPNKTALVASEISAKVDDGLAEFADQTGLNNFGGSFNQSALVRAVSLADPSIQGVSVQTTLVKYIYPVTNLTNQEQIEYGVPIFDSAPTTAAVVDTQNGYSADRCNKEPVMRGGPFYSAERPGIPSFFQDDGFGNVYSYYNDGNTKVVTNPGFGTIDYDTGKVTVGPVAIIGDGRYPPTQLGAGDAASNPNNTVTIGGTGGTGGNAGQSPGTYEYSDQALQVPVVTIPANGFSINPTTPGTIVTFPQPTVVVSIIGTPLPPSVPLNSFDPSEYDFTPAVVTPVPILDGPAVVTTDGCFS</sequence>
<name>A0A1D7SKS2_9CAUD</name>
<evidence type="ECO:0000313" key="3">
    <source>
        <dbReference type="Proteomes" id="UP000223711"/>
    </source>
</evidence>
<gene>
    <name evidence="2" type="ORF">Sn110110_090</name>
</gene>
<protein>
    <submittedName>
        <fullName evidence="2">Baseplate wedge subunit</fullName>
    </submittedName>
</protein>
<feature type="domain" description="Baseplate wedge protein gp6-like N-terminal helical" evidence="1">
    <location>
        <begin position="11"/>
        <end position="78"/>
    </location>
</feature>
<dbReference type="InterPro" id="IPR049026">
    <property type="entry name" value="Gp6-like_N"/>
</dbReference>
<evidence type="ECO:0000313" key="2">
    <source>
        <dbReference type="EMBL" id="AOO14284.1"/>
    </source>
</evidence>
<accession>A0A1D7SKS2</accession>
<organism evidence="2 3">
    <name type="scientific">Cyanophage S-RIM14</name>
    <dbReference type="NCBI Taxonomy" id="1278423"/>
    <lineage>
        <taxon>Viruses</taxon>
        <taxon>Duplodnaviria</taxon>
        <taxon>Heunggongvirae</taxon>
        <taxon>Uroviricota</taxon>
        <taxon>Caudoviricetes</taxon>
        <taxon>Pantevenvirales</taxon>
        <taxon>Kyanoviridae</taxon>
        <taxon>Ahtivirus</taxon>
        <taxon>Ahtivirus sagseatwo</taxon>
    </lineage>
</organism>
<dbReference type="Gene3D" id="3.30.300.200">
    <property type="match status" value="1"/>
</dbReference>
<dbReference type="Pfam" id="PF21379">
    <property type="entry name" value="Gp6-like_1st"/>
    <property type="match status" value="1"/>
</dbReference>
<dbReference type="EMBL" id="KX349303">
    <property type="protein sequence ID" value="AOO14284.1"/>
    <property type="molecule type" value="Genomic_DNA"/>
</dbReference>
<dbReference type="Proteomes" id="UP000223711">
    <property type="component" value="Segment"/>
</dbReference>
<proteinExistence type="predicted"/>
<evidence type="ECO:0000259" key="1">
    <source>
        <dbReference type="Pfam" id="PF21379"/>
    </source>
</evidence>
<reference evidence="2 3" key="1">
    <citation type="journal article" date="2016" name="Environ. Microbiol.">
        <title>Genomic diversification of marine cyanophages into stable ecotypes.</title>
        <authorList>
            <person name="Marston M.F."/>
            <person name="Martiny J.B."/>
        </authorList>
    </citation>
    <scope>NUCLEOTIDE SEQUENCE [LARGE SCALE GENOMIC DNA]</scope>
    <source>
        <strain evidence="2">Sn_11_0110</strain>
    </source>
</reference>